<dbReference type="InterPro" id="IPR029525">
    <property type="entry name" value="INO80C/Ies6"/>
</dbReference>
<gene>
    <name evidence="7" type="ORF">PROFUN_12190</name>
</gene>
<evidence type="ECO:0000256" key="5">
    <source>
        <dbReference type="SAM" id="MobiDB-lite"/>
    </source>
</evidence>
<dbReference type="InParanoid" id="A0A2P6N8J0"/>
<evidence type="ECO:0000256" key="4">
    <source>
        <dbReference type="ARBA" id="ARBA00023242"/>
    </source>
</evidence>
<keyword evidence="3" id="KW-0804">Transcription</keyword>
<dbReference type="Pfam" id="PF08265">
    <property type="entry name" value="YL1_C"/>
    <property type="match status" value="1"/>
</dbReference>
<keyword evidence="4" id="KW-0539">Nucleus</keyword>
<keyword evidence="2" id="KW-0805">Transcription regulation</keyword>
<feature type="compositionally biased region" description="Basic and acidic residues" evidence="5">
    <location>
        <begin position="11"/>
        <end position="29"/>
    </location>
</feature>
<dbReference type="EMBL" id="MDYQ01000156">
    <property type="protein sequence ID" value="PRP80251.1"/>
    <property type="molecule type" value="Genomic_DNA"/>
</dbReference>
<dbReference type="OrthoDB" id="49520at2759"/>
<proteinExistence type="predicted"/>
<organism evidence="7 8">
    <name type="scientific">Planoprotostelium fungivorum</name>
    <dbReference type="NCBI Taxonomy" id="1890364"/>
    <lineage>
        <taxon>Eukaryota</taxon>
        <taxon>Amoebozoa</taxon>
        <taxon>Evosea</taxon>
        <taxon>Variosea</taxon>
        <taxon>Cavosteliida</taxon>
        <taxon>Cavosteliaceae</taxon>
        <taxon>Planoprotostelium</taxon>
    </lineage>
</organism>
<feature type="region of interest" description="Disordered" evidence="5">
    <location>
        <begin position="1"/>
        <end position="39"/>
    </location>
</feature>
<sequence>MSRDPTAASSGEDRQDTMAKGDKAEKAEKNPSSQKSLTLPFKKKGWKNNNCQARGNQRYWMHLKQIIQAENYSRFPVDTPTYTSIAASISLMPPKKYCDITGYVAPYTCPKSKLRYCTSEVYQFIHRQLNDEDRNKYLSLRQAQPKIK</sequence>
<evidence type="ECO:0000256" key="1">
    <source>
        <dbReference type="ARBA" id="ARBA00004123"/>
    </source>
</evidence>
<evidence type="ECO:0000256" key="3">
    <source>
        <dbReference type="ARBA" id="ARBA00023163"/>
    </source>
</evidence>
<dbReference type="Proteomes" id="UP000241769">
    <property type="component" value="Unassembled WGS sequence"/>
</dbReference>
<dbReference type="InterPro" id="IPR013272">
    <property type="entry name" value="Vps72/YL1_C"/>
</dbReference>
<comment type="subcellular location">
    <subcellularLocation>
        <location evidence="1">Nucleus</location>
    </subcellularLocation>
</comment>
<dbReference type="STRING" id="1890364.A0A2P6N8J0"/>
<dbReference type="GO" id="GO:0031011">
    <property type="term" value="C:Ino80 complex"/>
    <property type="evidence" value="ECO:0007669"/>
    <property type="project" value="InterPro"/>
</dbReference>
<dbReference type="PANTHER" id="PTHR31200:SF1">
    <property type="entry name" value="INO80 COMPLEX SUBUNIT C"/>
    <property type="match status" value="1"/>
</dbReference>
<dbReference type="GO" id="GO:0006338">
    <property type="term" value="P:chromatin remodeling"/>
    <property type="evidence" value="ECO:0007669"/>
    <property type="project" value="InterPro"/>
</dbReference>
<evidence type="ECO:0000313" key="7">
    <source>
        <dbReference type="EMBL" id="PRP80251.1"/>
    </source>
</evidence>
<accession>A0A2P6N8J0</accession>
<dbReference type="PANTHER" id="PTHR31200">
    <property type="entry name" value="INO80 COMPLEX SUBUNIT C"/>
    <property type="match status" value="1"/>
</dbReference>
<evidence type="ECO:0000256" key="2">
    <source>
        <dbReference type="ARBA" id="ARBA00023015"/>
    </source>
</evidence>
<reference evidence="7 8" key="1">
    <citation type="journal article" date="2018" name="Genome Biol. Evol.">
        <title>Multiple Roots of Fruiting Body Formation in Amoebozoa.</title>
        <authorList>
            <person name="Hillmann F."/>
            <person name="Forbes G."/>
            <person name="Novohradska S."/>
            <person name="Ferling I."/>
            <person name="Riege K."/>
            <person name="Groth M."/>
            <person name="Westermann M."/>
            <person name="Marz M."/>
            <person name="Spaller T."/>
            <person name="Winckler T."/>
            <person name="Schaap P."/>
            <person name="Glockner G."/>
        </authorList>
    </citation>
    <scope>NUCLEOTIDE SEQUENCE [LARGE SCALE GENOMIC DNA]</scope>
    <source>
        <strain evidence="7 8">Jena</strain>
    </source>
</reference>
<feature type="domain" description="Vps72/YL1 C-terminal" evidence="6">
    <location>
        <begin position="96"/>
        <end position="125"/>
    </location>
</feature>
<name>A0A2P6N8J0_9EUKA</name>
<dbReference type="SMART" id="SM00993">
    <property type="entry name" value="YL1_C"/>
    <property type="match status" value="1"/>
</dbReference>
<evidence type="ECO:0000313" key="8">
    <source>
        <dbReference type="Proteomes" id="UP000241769"/>
    </source>
</evidence>
<dbReference type="AlphaFoldDB" id="A0A2P6N8J0"/>
<protein>
    <recommendedName>
        <fullName evidence="6">Vps72/YL1 C-terminal domain-containing protein</fullName>
    </recommendedName>
</protein>
<keyword evidence="8" id="KW-1185">Reference proteome</keyword>
<evidence type="ECO:0000259" key="6">
    <source>
        <dbReference type="SMART" id="SM00993"/>
    </source>
</evidence>
<comment type="caution">
    <text evidence="7">The sequence shown here is derived from an EMBL/GenBank/DDBJ whole genome shotgun (WGS) entry which is preliminary data.</text>
</comment>